<name>A0ACA9RM62_9GLOM</name>
<comment type="caution">
    <text evidence="1">The sequence shown here is derived from an EMBL/GenBank/DDBJ whole genome shotgun (WGS) entry which is preliminary data.</text>
</comment>
<protein>
    <submittedName>
        <fullName evidence="1">37003_t:CDS:1</fullName>
    </submittedName>
</protein>
<dbReference type="EMBL" id="CAJVQC010057270">
    <property type="protein sequence ID" value="CAG8797405.1"/>
    <property type="molecule type" value="Genomic_DNA"/>
</dbReference>
<gene>
    <name evidence="1" type="ORF">RPERSI_LOCUS20340</name>
</gene>
<organism evidence="1 2">
    <name type="scientific">Racocetra persica</name>
    <dbReference type="NCBI Taxonomy" id="160502"/>
    <lineage>
        <taxon>Eukaryota</taxon>
        <taxon>Fungi</taxon>
        <taxon>Fungi incertae sedis</taxon>
        <taxon>Mucoromycota</taxon>
        <taxon>Glomeromycotina</taxon>
        <taxon>Glomeromycetes</taxon>
        <taxon>Diversisporales</taxon>
        <taxon>Gigasporaceae</taxon>
        <taxon>Racocetra</taxon>
    </lineage>
</organism>
<proteinExistence type="predicted"/>
<accession>A0ACA9RM62</accession>
<sequence>MKIETTKPVWTGLMTYLHGAGFQVFKYINDNKLLKILQTYIPTEPNDLDNLAKDLVVRNPDRVTVHKLLLCGQ</sequence>
<feature type="non-terminal residue" evidence="1">
    <location>
        <position position="73"/>
    </location>
</feature>
<evidence type="ECO:0000313" key="1">
    <source>
        <dbReference type="EMBL" id="CAG8797405.1"/>
    </source>
</evidence>
<evidence type="ECO:0000313" key="2">
    <source>
        <dbReference type="Proteomes" id="UP000789920"/>
    </source>
</evidence>
<reference evidence="1" key="1">
    <citation type="submission" date="2021-06" db="EMBL/GenBank/DDBJ databases">
        <authorList>
            <person name="Kallberg Y."/>
            <person name="Tangrot J."/>
            <person name="Rosling A."/>
        </authorList>
    </citation>
    <scope>NUCLEOTIDE SEQUENCE</scope>
    <source>
        <strain evidence="1">MA461A</strain>
    </source>
</reference>
<keyword evidence="2" id="KW-1185">Reference proteome</keyword>
<dbReference type="Proteomes" id="UP000789920">
    <property type="component" value="Unassembled WGS sequence"/>
</dbReference>